<sequence length="182" mass="19855">MTEVTAGLTAKEERTLISLLGKIGQPWSQELYLAICPHLCLTATETVFIKKIGGVLFVLLPDRNANDPNWAGLPHSPGSMLRGTDTKGKNIDGFADPISRACREIGVDPKQVTIGFADFITQQTARGPELGMVFACTTSQEPKKGAWYPINCLPGSIILHHIAIIEIAKKQVEENPIRFFGI</sequence>
<reference evidence="1 2" key="1">
    <citation type="journal article" date="2016" name="Nat. Commun.">
        <title>Thousands of microbial genomes shed light on interconnected biogeochemical processes in an aquifer system.</title>
        <authorList>
            <person name="Anantharaman K."/>
            <person name="Brown C.T."/>
            <person name="Hug L.A."/>
            <person name="Sharon I."/>
            <person name="Castelle C.J."/>
            <person name="Probst A.J."/>
            <person name="Thomas B.C."/>
            <person name="Singh A."/>
            <person name="Wilkins M.J."/>
            <person name="Karaoz U."/>
            <person name="Brodie E.L."/>
            <person name="Williams K.H."/>
            <person name="Hubbard S.S."/>
            <person name="Banfield J.F."/>
        </authorList>
    </citation>
    <scope>NUCLEOTIDE SEQUENCE [LARGE SCALE GENOMIC DNA]</scope>
</reference>
<accession>A0A1F5NQH5</accession>
<comment type="caution">
    <text evidence="1">The sequence shown here is derived from an EMBL/GenBank/DDBJ whole genome shotgun (WGS) entry which is preliminary data.</text>
</comment>
<dbReference type="AlphaFoldDB" id="A0A1F5NQH5"/>
<organism evidence="1 2">
    <name type="scientific">Candidatus Doudnabacteria bacterium RIFCSPHIGHO2_01_FULL_43_23</name>
    <dbReference type="NCBI Taxonomy" id="1817822"/>
    <lineage>
        <taxon>Bacteria</taxon>
        <taxon>Candidatus Doudnaibacteriota</taxon>
    </lineage>
</organism>
<proteinExistence type="predicted"/>
<evidence type="ECO:0008006" key="3">
    <source>
        <dbReference type="Google" id="ProtNLM"/>
    </source>
</evidence>
<dbReference type="Proteomes" id="UP000177912">
    <property type="component" value="Unassembled WGS sequence"/>
</dbReference>
<name>A0A1F5NQH5_9BACT</name>
<gene>
    <name evidence="1" type="ORF">A2826_00085</name>
</gene>
<evidence type="ECO:0000313" key="1">
    <source>
        <dbReference type="EMBL" id="OGE79935.1"/>
    </source>
</evidence>
<protein>
    <recommendedName>
        <fullName evidence="3">Nudix hydrolase domain-containing protein</fullName>
    </recommendedName>
</protein>
<dbReference type="EMBL" id="MFEI01000043">
    <property type="protein sequence ID" value="OGE79935.1"/>
    <property type="molecule type" value="Genomic_DNA"/>
</dbReference>
<evidence type="ECO:0000313" key="2">
    <source>
        <dbReference type="Proteomes" id="UP000177912"/>
    </source>
</evidence>